<evidence type="ECO:0000256" key="1">
    <source>
        <dbReference type="ARBA" id="ARBA00007452"/>
    </source>
</evidence>
<dbReference type="Proteomes" id="UP000070260">
    <property type="component" value="Chromosome"/>
</dbReference>
<keyword evidence="4 7" id="KW-0233">DNA recombination</keyword>
<dbReference type="OrthoDB" id="9797083at2"/>
<dbReference type="AlphaFoldDB" id="A0A140GSJ2"/>
<evidence type="ECO:0000256" key="7">
    <source>
        <dbReference type="HAMAP-Rule" id="MF_00201"/>
    </source>
</evidence>
<evidence type="ECO:0000256" key="3">
    <source>
        <dbReference type="ARBA" id="ARBA00022763"/>
    </source>
</evidence>
<reference evidence="15 18" key="2">
    <citation type="journal article" date="2018" name="BMC Genomics">
        <title>Whole genome analysis reveals the diversity and evolutionary relationships between necrotic enteritis-causing strains of Clostridium perfringens.</title>
        <authorList>
            <person name="Lacey J.A."/>
            <person name="Allnutt T.R."/>
            <person name="Vezina B."/>
            <person name="Van T.T.H."/>
            <person name="Stent T."/>
            <person name="Han X."/>
            <person name="Rood J.I."/>
            <person name="Wade B."/>
            <person name="Keyburn A.L."/>
            <person name="Seeman T."/>
            <person name="Chen H."/>
            <person name="Haring V."/>
            <person name="Johanesen P.A."/>
            <person name="Lyras D."/>
            <person name="Moore R.J."/>
        </authorList>
    </citation>
    <scope>NUCLEOTIDE SEQUENCE [LARGE SCALE GENOMIC DNA]</scope>
    <source>
        <strain evidence="15 18">EUR-NE15</strain>
    </source>
</reference>
<reference evidence="14 20" key="6">
    <citation type="submission" date="2020-02" db="EMBL/GenBank/DDBJ databases">
        <title>Genomic Insights into the Phylogeny and Genetic Plasticity of the Human and Animal Enteric Pathogen Clostridium perfringens.</title>
        <authorList>
            <person name="Feng Y."/>
            <person name="Hu Y."/>
        </authorList>
    </citation>
    <scope>NUCLEOTIDE SEQUENCE [LARGE SCALE GENOMIC DNA]</scope>
    <source>
        <strain evidence="14 20">CP-40</strain>
    </source>
</reference>
<dbReference type="PATRIC" id="fig|1502.176.peg.2373"/>
<dbReference type="EMBL" id="RQNR01000001">
    <property type="protein sequence ID" value="RQN25768.1"/>
    <property type="molecule type" value="Genomic_DNA"/>
</dbReference>
<evidence type="ECO:0000256" key="4">
    <source>
        <dbReference type="ARBA" id="ARBA00023172"/>
    </source>
</evidence>
<evidence type="ECO:0000256" key="5">
    <source>
        <dbReference type="ARBA" id="ARBA00023204"/>
    </source>
</evidence>
<reference evidence="10" key="3">
    <citation type="journal article" date="2018" name="Genome Biol.">
        <title>SKESA: strategic k-mer extension for scrupulous assemblies.</title>
        <authorList>
            <person name="Souvorov A."/>
            <person name="Agarwala R."/>
            <person name="Lipman D.J."/>
        </authorList>
    </citation>
    <scope>NUCLEOTIDE SEQUENCE</scope>
    <source>
        <strain evidence="10">C25</strain>
    </source>
</reference>
<protein>
    <recommendedName>
        <fullName evidence="2 7">DNA repair protein RecO</fullName>
    </recommendedName>
    <alternativeName>
        <fullName evidence="6 7">Recombination protein O</fullName>
    </alternativeName>
</protein>
<dbReference type="InterPro" id="IPR003717">
    <property type="entry name" value="RecO"/>
</dbReference>
<feature type="domain" description="DNA replication/recombination mediator RecO N-terminal" evidence="8">
    <location>
        <begin position="1"/>
        <end position="79"/>
    </location>
</feature>
<dbReference type="EMBL" id="WNUI01000017">
    <property type="protein sequence ID" value="MDZ4909035.1"/>
    <property type="molecule type" value="Genomic_DNA"/>
</dbReference>
<dbReference type="Gene3D" id="2.40.50.140">
    <property type="entry name" value="Nucleic acid-binding proteins"/>
    <property type="match status" value="1"/>
</dbReference>
<dbReference type="GO" id="GO:0043590">
    <property type="term" value="C:bacterial nucleoid"/>
    <property type="evidence" value="ECO:0007669"/>
    <property type="project" value="TreeGrafter"/>
</dbReference>
<dbReference type="SMR" id="A0A140GSJ2"/>
<name>A0A140GSJ2_CLOPF</name>
<evidence type="ECO:0000313" key="17">
    <source>
        <dbReference type="Proteomes" id="UP000070260"/>
    </source>
</evidence>
<dbReference type="EMBL" id="DACTBT010000003">
    <property type="protein sequence ID" value="HAT4297477.1"/>
    <property type="molecule type" value="Genomic_DNA"/>
</dbReference>
<dbReference type="PANTHER" id="PTHR33991:SF1">
    <property type="entry name" value="DNA REPAIR PROTEIN RECO"/>
    <property type="match status" value="1"/>
</dbReference>
<dbReference type="InterPro" id="IPR022572">
    <property type="entry name" value="DNA_rep/recomb_RecO_N"/>
</dbReference>
<dbReference type="GO" id="GO:0006302">
    <property type="term" value="P:double-strand break repair"/>
    <property type="evidence" value="ECO:0007669"/>
    <property type="project" value="TreeGrafter"/>
</dbReference>
<keyword evidence="5 7" id="KW-0234">DNA repair</keyword>
<reference evidence="9 17" key="1">
    <citation type="journal article" date="2016" name="PLoS ONE">
        <title>Plasmid Characterization and Chromosome Analysis of Two netF+ Clostridium perfringens Isolates Associated with Foal and Canine Necrotizing Enteritis.</title>
        <authorList>
            <person name="Mehdizadeh Gohari I."/>
            <person name="Kropinski A.M."/>
            <person name="Weese S.J."/>
            <person name="Parreira V.R."/>
            <person name="Whitehead A.E."/>
            <person name="Boerlin P."/>
            <person name="Prescott J.F."/>
        </authorList>
    </citation>
    <scope>NUCLEOTIDE SEQUENCE [LARGE SCALE GENOMIC DNA]</scope>
    <source>
        <strain evidence="9 17">JP838</strain>
    </source>
</reference>
<dbReference type="Proteomes" id="UP000481454">
    <property type="component" value="Unassembled WGS sequence"/>
</dbReference>
<sequence length="246" mass="28413">MALIESGGVIIKAQDYKENDKLLWIFTEKMGKITAIAKGAKKSKSKLFSLTHPLCYGDYLLFKGKGLYRLSEGKIRTSFQTSLTDLEKLTYASYLCELIDISLQDEEENFNLYKEFITCLYLINTEAISYELLIRAFELKLLKYTGYGLRFDNCVFCKNKLSVSNYISLRYFGGVCDKCPKEHGLYINKATYNALRFLNNTSLDKVYRLTLTEEVKAELFKVTSFIISSVYSRKPKSLEMLKFIKE</sequence>
<organism evidence="9 17">
    <name type="scientific">Clostridium perfringens</name>
    <dbReference type="NCBI Taxonomy" id="1502"/>
    <lineage>
        <taxon>Bacteria</taxon>
        <taxon>Bacillati</taxon>
        <taxon>Bacillota</taxon>
        <taxon>Clostridia</taxon>
        <taxon>Eubacteriales</taxon>
        <taxon>Clostridiaceae</taxon>
        <taxon>Clostridium</taxon>
    </lineage>
</organism>
<dbReference type="Proteomes" id="UP000668358">
    <property type="component" value="Unassembled WGS sequence"/>
</dbReference>
<evidence type="ECO:0000313" key="13">
    <source>
        <dbReference type="EMBL" id="MDZ4909035.1"/>
    </source>
</evidence>
<reference evidence="11 21" key="8">
    <citation type="submission" date="2020-12" db="EMBL/GenBank/DDBJ databases">
        <title>Comparative genomics of Clostridium perfringens reveals patterns of host-associated phylogenetic clades and virulence factors.</title>
        <authorList>
            <person name="Smith A.H."/>
            <person name="Geier R."/>
        </authorList>
    </citation>
    <scope>NUCLEOTIDE SEQUENCE [LARGE SCALE GENOMIC DNA]</scope>
    <source>
        <strain evidence="12 21">CHD15829P</strain>
        <strain evidence="11">CHD30677R</strain>
    </source>
</reference>
<evidence type="ECO:0000313" key="11">
    <source>
        <dbReference type="EMBL" id="MBO3358773.1"/>
    </source>
</evidence>
<evidence type="ECO:0000259" key="8">
    <source>
        <dbReference type="Pfam" id="PF11967"/>
    </source>
</evidence>
<dbReference type="Proteomes" id="UP001288778">
    <property type="component" value="Unassembled WGS sequence"/>
</dbReference>
<gene>
    <name evidence="7 10" type="primary">recO</name>
    <name evidence="15" type="ORF">CYK91_06510</name>
    <name evidence="16" type="ORF">EHZ11_01225</name>
    <name evidence="14" type="ORF">G6Z34_06550</name>
    <name evidence="13" type="ORF">GNF68_08115</name>
    <name evidence="10" type="ORF">I9063_000785</name>
    <name evidence="9" type="ORF">JFP838_12290</name>
    <name evidence="11" type="ORF">JJB47_08240</name>
    <name evidence="12" type="ORF">JJB78_08485</name>
</gene>
<dbReference type="Proteomes" id="UP000247117">
    <property type="component" value="Unassembled WGS sequence"/>
</dbReference>
<accession>A0A140GSJ2</accession>
<dbReference type="InterPro" id="IPR012340">
    <property type="entry name" value="NA-bd_OB-fold"/>
</dbReference>
<comment type="similarity">
    <text evidence="1 7">Belongs to the RecO family.</text>
</comment>
<evidence type="ECO:0000313" key="19">
    <source>
        <dbReference type="Proteomes" id="UP000273641"/>
    </source>
</evidence>
<reference evidence="13" key="5">
    <citation type="submission" date="2019-11" db="EMBL/GenBank/DDBJ databases">
        <title>Characterization of Clostridium perfringens isolates from swine manure treated agricultural soils.</title>
        <authorList>
            <person name="Wushke S.T."/>
        </authorList>
    </citation>
    <scope>NUCLEOTIDE SEQUENCE</scope>
    <source>
        <strain evidence="13">X94</strain>
    </source>
</reference>
<dbReference type="EMBL" id="JAENRE010000003">
    <property type="protein sequence ID" value="MBO3416557.1"/>
    <property type="molecule type" value="Genomic_DNA"/>
</dbReference>
<dbReference type="InterPro" id="IPR042242">
    <property type="entry name" value="RecO_C"/>
</dbReference>
<evidence type="ECO:0000313" key="15">
    <source>
        <dbReference type="EMBL" id="PWX39788.1"/>
    </source>
</evidence>
<dbReference type="EMBL" id="JAALLZ010000001">
    <property type="protein sequence ID" value="NGU29774.1"/>
    <property type="molecule type" value="Genomic_DNA"/>
</dbReference>
<evidence type="ECO:0000313" key="21">
    <source>
        <dbReference type="Proteomes" id="UP000668358"/>
    </source>
</evidence>
<dbReference type="SUPFAM" id="SSF50249">
    <property type="entry name" value="Nucleic acid-binding proteins"/>
    <property type="match status" value="1"/>
</dbReference>
<evidence type="ECO:0000313" key="14">
    <source>
        <dbReference type="EMBL" id="NGU29774.1"/>
    </source>
</evidence>
<reference evidence="16 19" key="4">
    <citation type="submission" date="2018-11" db="EMBL/GenBank/DDBJ databases">
        <title>Draft genome sequences of potential pathogenic Clostridium perfringens from environmental surface water in the North West Province, South Africa.</title>
        <authorList>
            <person name="Fourie J.C.J."/>
            <person name="Sanko T.J."/>
            <person name="Bezuidenhout C."/>
            <person name="Mienie C."/>
            <person name="Adeleke R."/>
        </authorList>
    </citation>
    <scope>NUCLEOTIDE SEQUENCE [LARGE SCALE GENOMIC DNA]</scope>
    <source>
        <strain evidence="16 19">SC4-C13</strain>
    </source>
</reference>
<dbReference type="SUPFAM" id="SSF57863">
    <property type="entry name" value="ArfGap/RecO-like zinc finger"/>
    <property type="match status" value="1"/>
</dbReference>
<evidence type="ECO:0000313" key="18">
    <source>
        <dbReference type="Proteomes" id="UP000247117"/>
    </source>
</evidence>
<dbReference type="InterPro" id="IPR037278">
    <property type="entry name" value="ARFGAP/RecO"/>
</dbReference>
<dbReference type="EMBL" id="CP010994">
    <property type="protein sequence ID" value="AMN36511.1"/>
    <property type="molecule type" value="Genomic_DNA"/>
</dbReference>
<dbReference type="NCBIfam" id="TIGR00613">
    <property type="entry name" value="reco"/>
    <property type="match status" value="1"/>
</dbReference>
<dbReference type="EMBL" id="JAENQP010000003">
    <property type="protein sequence ID" value="MBO3358773.1"/>
    <property type="molecule type" value="Genomic_DNA"/>
</dbReference>
<proteinExistence type="inferred from homology"/>
<keyword evidence="3 7" id="KW-0227">DNA damage</keyword>
<comment type="function">
    <text evidence="7">Involved in DNA repair and RecF pathway recombination.</text>
</comment>
<dbReference type="PANTHER" id="PTHR33991">
    <property type="entry name" value="DNA REPAIR PROTEIN RECO"/>
    <property type="match status" value="1"/>
</dbReference>
<dbReference type="Proteomes" id="UP000668068">
    <property type="component" value="Unassembled WGS sequence"/>
</dbReference>
<dbReference type="Pfam" id="PF11967">
    <property type="entry name" value="RecO_N"/>
    <property type="match status" value="1"/>
</dbReference>
<dbReference type="HAMAP" id="MF_00201">
    <property type="entry name" value="RecO"/>
    <property type="match status" value="1"/>
</dbReference>
<evidence type="ECO:0000313" key="9">
    <source>
        <dbReference type="EMBL" id="AMN36511.1"/>
    </source>
</evidence>
<evidence type="ECO:0000256" key="2">
    <source>
        <dbReference type="ARBA" id="ARBA00021310"/>
    </source>
</evidence>
<evidence type="ECO:0000256" key="6">
    <source>
        <dbReference type="ARBA" id="ARBA00033409"/>
    </source>
</evidence>
<evidence type="ECO:0000313" key="16">
    <source>
        <dbReference type="EMBL" id="RQN25768.1"/>
    </source>
</evidence>
<evidence type="ECO:0000313" key="12">
    <source>
        <dbReference type="EMBL" id="MBO3416557.1"/>
    </source>
</evidence>
<dbReference type="Proteomes" id="UP000273641">
    <property type="component" value="Unassembled WGS sequence"/>
</dbReference>
<dbReference type="GO" id="GO:0006310">
    <property type="term" value="P:DNA recombination"/>
    <property type="evidence" value="ECO:0007669"/>
    <property type="project" value="UniProtKB-UniRule"/>
</dbReference>
<dbReference type="EMBL" id="PJTB01000002">
    <property type="protein sequence ID" value="PWX39788.1"/>
    <property type="molecule type" value="Genomic_DNA"/>
</dbReference>
<evidence type="ECO:0000313" key="20">
    <source>
        <dbReference type="Proteomes" id="UP000481454"/>
    </source>
</evidence>
<dbReference type="Gene3D" id="1.20.1440.120">
    <property type="entry name" value="Recombination protein O, C-terminal domain"/>
    <property type="match status" value="1"/>
</dbReference>
<reference evidence="10" key="7">
    <citation type="submission" date="2020-07" db="EMBL/GenBank/DDBJ databases">
        <authorList>
            <consortium name="NCBI Pathogen Detection Project"/>
        </authorList>
    </citation>
    <scope>NUCLEOTIDE SEQUENCE</scope>
    <source>
        <strain evidence="10">C25</strain>
    </source>
</reference>
<dbReference type="Proteomes" id="UP000855421">
    <property type="component" value="Unassembled WGS sequence"/>
</dbReference>
<evidence type="ECO:0000313" key="10">
    <source>
        <dbReference type="EMBL" id="HAT4297477.1"/>
    </source>
</evidence>
<dbReference type="Pfam" id="PF02565">
    <property type="entry name" value="RecO_C"/>
    <property type="match status" value="1"/>
</dbReference>